<dbReference type="AlphaFoldDB" id="A0A2K3E680"/>
<feature type="transmembrane region" description="Helical" evidence="2">
    <location>
        <begin position="181"/>
        <end position="202"/>
    </location>
</feature>
<dbReference type="Proteomes" id="UP000006906">
    <property type="component" value="Chromosome 1"/>
</dbReference>
<feature type="region of interest" description="Disordered" evidence="1">
    <location>
        <begin position="60"/>
        <end position="172"/>
    </location>
</feature>
<dbReference type="RefSeq" id="XP_042928407.1">
    <property type="nucleotide sequence ID" value="XM_043058492.1"/>
</dbReference>
<gene>
    <name evidence="3" type="ORF">CHLRE_01g022283v5</name>
</gene>
<keyword evidence="4" id="KW-1185">Reference proteome</keyword>
<dbReference type="EMBL" id="CM008962">
    <property type="protein sequence ID" value="PNW88274.1"/>
    <property type="molecule type" value="Genomic_DNA"/>
</dbReference>
<feature type="compositionally biased region" description="Polar residues" evidence="1">
    <location>
        <begin position="67"/>
        <end position="98"/>
    </location>
</feature>
<keyword evidence="2" id="KW-0812">Transmembrane</keyword>
<evidence type="ECO:0000313" key="3">
    <source>
        <dbReference type="EMBL" id="PNW88274.1"/>
    </source>
</evidence>
<reference evidence="3" key="2">
    <citation type="submission" date="2017-07" db="EMBL/GenBank/DDBJ databases">
        <title>WGS assembly of Chlamydomonas reinhardtii.</title>
        <authorList>
            <consortium name="Chlamydomonas Annotation Team"/>
            <consortium name="JGI Annotation Team"/>
            <person name="Merchant S.S."/>
            <person name="Prochnik S.E."/>
            <person name="Vallon O."/>
            <person name="Harris E.H."/>
            <person name="Karpowicz S.J."/>
            <person name="Witman G.B."/>
            <person name="Terry A."/>
            <person name="Salamov A."/>
            <person name="Fritz-Laylin L.K."/>
            <person name="Marechal-Drouard L."/>
            <person name="Marshall W.F."/>
            <person name="Qu L.H."/>
            <person name="Nelson D.R."/>
            <person name="Sanderfoot A.A."/>
            <person name="Spalding M.H."/>
            <person name="Kapitonov V.V."/>
            <person name="Ren Q."/>
            <person name="Ferris P."/>
            <person name="Lindquist E."/>
            <person name="Shapiro H."/>
            <person name="Lucas S.M."/>
            <person name="Grimwood J."/>
            <person name="Schmutz J."/>
            <person name="Grigoriev I.V."/>
            <person name="Rokhsar D.S."/>
        </authorList>
    </citation>
    <scope>NUCLEOTIDE SEQUENCE</scope>
    <source>
        <strain evidence="3">CC-503 cw92 mt+</strain>
    </source>
</reference>
<dbReference type="Gramene" id="PNW88275">
    <property type="protein sequence ID" value="PNW88275"/>
    <property type="gene ID" value="CHLRE_01g022283v5"/>
</dbReference>
<evidence type="ECO:0000256" key="2">
    <source>
        <dbReference type="SAM" id="Phobius"/>
    </source>
</evidence>
<dbReference type="KEGG" id="cre:CHLRE_01g022283v5"/>
<dbReference type="EMBL" id="CM008962">
    <property type="protein sequence ID" value="PNW88275.1"/>
    <property type="molecule type" value="Genomic_DNA"/>
</dbReference>
<proteinExistence type="predicted"/>
<dbReference type="OrthoDB" id="547642at2759"/>
<dbReference type="PaxDb" id="3055-EDP09262"/>
<dbReference type="RefSeq" id="XP_042928406.1">
    <property type="nucleotide sequence ID" value="XM_043058493.1"/>
</dbReference>
<name>A0A2K3E680_CHLRE</name>
<organism evidence="3 4">
    <name type="scientific">Chlamydomonas reinhardtii</name>
    <name type="common">Chlamydomonas smithii</name>
    <dbReference type="NCBI Taxonomy" id="3055"/>
    <lineage>
        <taxon>Eukaryota</taxon>
        <taxon>Viridiplantae</taxon>
        <taxon>Chlorophyta</taxon>
        <taxon>core chlorophytes</taxon>
        <taxon>Chlorophyceae</taxon>
        <taxon>CS clade</taxon>
        <taxon>Chlamydomonadales</taxon>
        <taxon>Chlamydomonadaceae</taxon>
        <taxon>Chlamydomonas</taxon>
    </lineage>
</organism>
<reference evidence="3 4" key="1">
    <citation type="journal article" date="2007" name="Science">
        <title>The Chlamydomonas genome reveals the evolution of key animal and plant functions.</title>
        <authorList>
            <person name="Merchant S.S."/>
            <person name="Prochnik S.E."/>
            <person name="Vallon O."/>
            <person name="Harris E.H."/>
            <person name="Karpowicz S.J."/>
            <person name="Witman G.B."/>
            <person name="Terry A."/>
            <person name="Salamov A."/>
            <person name="Fritz-Laylin L.K."/>
            <person name="Marechal-Drouard L."/>
            <person name="Marshall W.F."/>
            <person name="Qu L.H."/>
            <person name="Nelson D.R."/>
            <person name="Sanderfoot A.A."/>
            <person name="Spalding M.H."/>
            <person name="Kapitonov V.V."/>
            <person name="Ren Q."/>
            <person name="Ferris P."/>
            <person name="Lindquist E."/>
            <person name="Shapiro H."/>
            <person name="Lucas S.M."/>
            <person name="Grimwood J."/>
            <person name="Schmutz J."/>
            <person name="Cardol P."/>
            <person name="Cerutti H."/>
            <person name="Chanfreau G."/>
            <person name="Chen C.L."/>
            <person name="Cognat V."/>
            <person name="Croft M.T."/>
            <person name="Dent R."/>
            <person name="Dutcher S."/>
            <person name="Fernandez E."/>
            <person name="Fukuzawa H."/>
            <person name="Gonzalez-Ballester D."/>
            <person name="Gonzalez-Halphen D."/>
            <person name="Hallmann A."/>
            <person name="Hanikenne M."/>
            <person name="Hippler M."/>
            <person name="Inwood W."/>
            <person name="Jabbari K."/>
            <person name="Kalanon M."/>
            <person name="Kuras R."/>
            <person name="Lefebvre P.A."/>
            <person name="Lemaire S.D."/>
            <person name="Lobanov A.V."/>
            <person name="Lohr M."/>
            <person name="Manuell A."/>
            <person name="Meier I."/>
            <person name="Mets L."/>
            <person name="Mittag M."/>
            <person name="Mittelmeier T."/>
            <person name="Moroney J.V."/>
            <person name="Moseley J."/>
            <person name="Napoli C."/>
            <person name="Nedelcu A.M."/>
            <person name="Niyogi K."/>
            <person name="Novoselov S.V."/>
            <person name="Paulsen I.T."/>
            <person name="Pazour G."/>
            <person name="Purton S."/>
            <person name="Ral J.P."/>
            <person name="Riano-Pachon D.M."/>
            <person name="Riekhof W."/>
            <person name="Rymarquis L."/>
            <person name="Schroda M."/>
            <person name="Stern D."/>
            <person name="Umen J."/>
            <person name="Willows R."/>
            <person name="Wilson N."/>
            <person name="Zimmer S.L."/>
            <person name="Allmer J."/>
            <person name="Balk J."/>
            <person name="Bisova K."/>
            <person name="Chen C.J."/>
            <person name="Elias M."/>
            <person name="Gendler K."/>
            <person name="Hauser C."/>
            <person name="Lamb M.R."/>
            <person name="Ledford H."/>
            <person name="Long J.C."/>
            <person name="Minagawa J."/>
            <person name="Page M.D."/>
            <person name="Pan J."/>
            <person name="Pootakham W."/>
            <person name="Roje S."/>
            <person name="Rose A."/>
            <person name="Stahlberg E."/>
            <person name="Terauchi A.M."/>
            <person name="Yang P."/>
            <person name="Ball S."/>
            <person name="Bowler C."/>
            <person name="Dieckmann C.L."/>
            <person name="Gladyshev V.N."/>
            <person name="Green P."/>
            <person name="Jorgensen R."/>
            <person name="Mayfield S."/>
            <person name="Mueller-Roeber B."/>
            <person name="Rajamani S."/>
            <person name="Sayre R.T."/>
            <person name="Brokstein P."/>
            <person name="Dubchak I."/>
            <person name="Goodstein D."/>
            <person name="Hornick L."/>
            <person name="Huang Y.W."/>
            <person name="Jhaveri J."/>
            <person name="Luo Y."/>
            <person name="Martinez D."/>
            <person name="Ngau W.C."/>
            <person name="Otillar B."/>
            <person name="Poliakov A."/>
            <person name="Porter A."/>
            <person name="Szajkowski L."/>
            <person name="Werner G."/>
            <person name="Zhou K."/>
            <person name="Grigoriev I.V."/>
            <person name="Rokhsar D.S."/>
            <person name="Grossman A.R."/>
        </authorList>
    </citation>
    <scope>NUCLEOTIDE SEQUENCE [LARGE SCALE GENOMIC DNA]</scope>
    <source>
        <strain evidence="4">CC-503</strain>
        <strain evidence="3">CC-503 cw92 mt+</strain>
    </source>
</reference>
<sequence length="253" mass="26168">MWALQRIGTLPHPHTRACSRHDPPNSGVAAHTANSFTRLCHSTLRHASIASHVEASSAPFVGAGPGSQPSQAAGVSPQQTATRQQSGEPVSTPATRQPTESENRRSRPHSAAASNSSGGGSEGREDAGLLGGGHSSGHGRSGGGGGNSGSGGGGTGPGPGPDGGGDDGDAKGTPANRYPTWLRAWLIACGAVYLLLLRPRLFAERDERKRHMEREAAEFAKYEEDWDRLVASYKAKEEGAGKGGKAKPAQQLK</sequence>
<protein>
    <submittedName>
        <fullName evidence="3">Uncharacterized protein</fullName>
    </submittedName>
</protein>
<keyword evidence="2" id="KW-1133">Transmembrane helix</keyword>
<dbReference type="Gramene" id="PNW88274">
    <property type="protein sequence ID" value="PNW88274"/>
    <property type="gene ID" value="CHLRE_01g022283v5"/>
</dbReference>
<accession>A0A2K3E680</accession>
<dbReference type="GeneID" id="5715222"/>
<feature type="region of interest" description="Disordered" evidence="1">
    <location>
        <begin position="1"/>
        <end position="27"/>
    </location>
</feature>
<evidence type="ECO:0000256" key="1">
    <source>
        <dbReference type="SAM" id="MobiDB-lite"/>
    </source>
</evidence>
<keyword evidence="2" id="KW-0472">Membrane</keyword>
<feature type="compositionally biased region" description="Gly residues" evidence="1">
    <location>
        <begin position="129"/>
        <end position="163"/>
    </location>
</feature>
<evidence type="ECO:0000313" key="4">
    <source>
        <dbReference type="Proteomes" id="UP000006906"/>
    </source>
</evidence>
<dbReference type="ExpressionAtlas" id="A0A2K3E680">
    <property type="expression patterns" value="baseline"/>
</dbReference>